<dbReference type="GO" id="GO:0031966">
    <property type="term" value="C:mitochondrial membrane"/>
    <property type="evidence" value="ECO:0007669"/>
    <property type="project" value="UniProtKB-SubCell"/>
</dbReference>
<evidence type="ECO:0000256" key="11">
    <source>
        <dbReference type="ARBA" id="ARBA00023027"/>
    </source>
</evidence>
<keyword evidence="7 16" id="KW-0812">Transmembrane</keyword>
<evidence type="ECO:0000256" key="5">
    <source>
        <dbReference type="ARBA" id="ARBA00022448"/>
    </source>
</evidence>
<feature type="transmembrane region" description="Helical" evidence="16">
    <location>
        <begin position="50"/>
        <end position="72"/>
    </location>
</feature>
<evidence type="ECO:0000256" key="4">
    <source>
        <dbReference type="ARBA" id="ARBA00021095"/>
    </source>
</evidence>
<proteinExistence type="inferred from homology"/>
<feature type="transmembrane region" description="Helical" evidence="16">
    <location>
        <begin position="140"/>
        <end position="160"/>
    </location>
</feature>
<evidence type="ECO:0000256" key="2">
    <source>
        <dbReference type="ARBA" id="ARBA00005698"/>
    </source>
</evidence>
<evidence type="ECO:0000313" key="18">
    <source>
        <dbReference type="EMBL" id="AKQ09493.1"/>
    </source>
</evidence>
<dbReference type="GO" id="GO:0008137">
    <property type="term" value="F:NADH dehydrogenase (ubiquinone) activity"/>
    <property type="evidence" value="ECO:0007669"/>
    <property type="project" value="UniProtKB-EC"/>
</dbReference>
<evidence type="ECO:0000256" key="6">
    <source>
        <dbReference type="ARBA" id="ARBA00022660"/>
    </source>
</evidence>
<keyword evidence="13 16" id="KW-0472">Membrane</keyword>
<feature type="signal peptide" evidence="17">
    <location>
        <begin position="1"/>
        <end position="19"/>
    </location>
</feature>
<keyword evidence="11" id="KW-0520">NAD</keyword>
<evidence type="ECO:0000256" key="16">
    <source>
        <dbReference type="SAM" id="Phobius"/>
    </source>
</evidence>
<keyword evidence="5" id="KW-0813">Transport</keyword>
<evidence type="ECO:0000256" key="8">
    <source>
        <dbReference type="ARBA" id="ARBA00022967"/>
    </source>
</evidence>
<comment type="subcellular location">
    <subcellularLocation>
        <location evidence="1">Mitochondrion membrane</location>
        <topology evidence="1">Multi-pass membrane protein</topology>
    </subcellularLocation>
</comment>
<dbReference type="PANTHER" id="PTHR11435:SF1">
    <property type="entry name" value="NADH-UBIQUINONE OXIDOREDUCTASE CHAIN 6"/>
    <property type="match status" value="1"/>
</dbReference>
<reference evidence="18" key="1">
    <citation type="journal article" date="2015" name="Mitochondrial DNA">
        <title>The complete mitogenome of the rock pool prawn Palaemon serenus (Heller, 1862) (Crustacea: Decapoda: Palaemonidae).</title>
        <authorList>
            <person name="Gan H.Y."/>
            <person name="Gan H.M."/>
            <person name="Lee Y.P."/>
            <person name="Austin C.M."/>
        </authorList>
    </citation>
    <scope>NUCLEOTIDE SEQUENCE</scope>
    <source>
        <strain evidence="18">APR1</strain>
    </source>
</reference>
<dbReference type="PANTHER" id="PTHR11435">
    <property type="entry name" value="NADH UBIQUINONE OXIDOREDUCTASE SUBUNIT ND6"/>
    <property type="match status" value="1"/>
</dbReference>
<evidence type="ECO:0000256" key="13">
    <source>
        <dbReference type="ARBA" id="ARBA00023136"/>
    </source>
</evidence>
<dbReference type="InterPro" id="IPR050269">
    <property type="entry name" value="ComplexI_Subunit6"/>
</dbReference>
<keyword evidence="17" id="KW-0732">Signal</keyword>
<feature type="transmembrane region" description="Helical" evidence="16">
    <location>
        <begin position="84"/>
        <end position="107"/>
    </location>
</feature>
<keyword evidence="12 18" id="KW-0496">Mitochondrion</keyword>
<evidence type="ECO:0000256" key="14">
    <source>
        <dbReference type="ARBA" id="ARBA00031019"/>
    </source>
</evidence>
<sequence>MSLLILLSMIMISVSLSFASMTHPLAMGLTLITQTILICVTSGLLSSLSWFSYILFLIFLGATLVLFIYVASLASNEIFKLTPVTTLILLTPFTALPLIFLVDALLIPNKEVLEASSLVFPQELASVQLKLNSMYGPTSAPLTAVIVLYLLLTLVVVVKLSSTYFGPLRMF</sequence>
<gene>
    <name evidence="18" type="primary">nad6</name>
</gene>
<comment type="catalytic activity">
    <reaction evidence="15">
        <text>a ubiquinone + NADH + 5 H(+)(in) = a ubiquinol + NAD(+) + 4 H(+)(out)</text>
        <dbReference type="Rhea" id="RHEA:29091"/>
        <dbReference type="Rhea" id="RHEA-COMP:9565"/>
        <dbReference type="Rhea" id="RHEA-COMP:9566"/>
        <dbReference type="ChEBI" id="CHEBI:15378"/>
        <dbReference type="ChEBI" id="CHEBI:16389"/>
        <dbReference type="ChEBI" id="CHEBI:17976"/>
        <dbReference type="ChEBI" id="CHEBI:57540"/>
        <dbReference type="ChEBI" id="CHEBI:57945"/>
        <dbReference type="EC" id="7.1.1.2"/>
    </reaction>
</comment>
<keyword evidence="9" id="KW-0249">Electron transport</keyword>
<keyword evidence="8" id="KW-1278">Translocase</keyword>
<dbReference type="AlphaFoldDB" id="A0A0U2DXZ7"/>
<name>A0A0U2DXZ7_9EUCA</name>
<evidence type="ECO:0000256" key="10">
    <source>
        <dbReference type="ARBA" id="ARBA00022989"/>
    </source>
</evidence>
<geneLocation type="mitochondrion" evidence="18"/>
<dbReference type="EC" id="7.1.1.2" evidence="3"/>
<evidence type="ECO:0000256" key="7">
    <source>
        <dbReference type="ARBA" id="ARBA00022692"/>
    </source>
</evidence>
<accession>A0A0U2DXZ7</accession>
<protein>
    <recommendedName>
        <fullName evidence="4">NADH-ubiquinone oxidoreductase chain 6</fullName>
        <ecNumber evidence="3">7.1.1.2</ecNumber>
    </recommendedName>
    <alternativeName>
        <fullName evidence="14">NADH dehydrogenase subunit 6</fullName>
    </alternativeName>
</protein>
<keyword evidence="10 16" id="KW-1133">Transmembrane helix</keyword>
<evidence type="ECO:0000256" key="12">
    <source>
        <dbReference type="ARBA" id="ARBA00023128"/>
    </source>
</evidence>
<evidence type="ECO:0000256" key="15">
    <source>
        <dbReference type="ARBA" id="ARBA00049551"/>
    </source>
</evidence>
<evidence type="ECO:0000256" key="3">
    <source>
        <dbReference type="ARBA" id="ARBA00012944"/>
    </source>
</evidence>
<evidence type="ECO:0000256" key="9">
    <source>
        <dbReference type="ARBA" id="ARBA00022982"/>
    </source>
</evidence>
<feature type="chain" id="PRO_5006830468" description="NADH-ubiquinone oxidoreductase chain 6" evidence="17">
    <location>
        <begin position="20"/>
        <end position="171"/>
    </location>
</feature>
<keyword evidence="6" id="KW-0679">Respiratory chain</keyword>
<dbReference type="EMBL" id="KM978916">
    <property type="protein sequence ID" value="AKQ09493.1"/>
    <property type="molecule type" value="Genomic_DNA"/>
</dbReference>
<comment type="similarity">
    <text evidence="2">Belongs to the complex I subunit 6 family.</text>
</comment>
<evidence type="ECO:0000256" key="1">
    <source>
        <dbReference type="ARBA" id="ARBA00004225"/>
    </source>
</evidence>
<evidence type="ECO:0000256" key="17">
    <source>
        <dbReference type="SAM" id="SignalP"/>
    </source>
</evidence>
<organism evidence="18">
    <name type="scientific">Palaemon serenus</name>
    <dbReference type="NCBI Taxonomy" id="117983"/>
    <lineage>
        <taxon>Eukaryota</taxon>
        <taxon>Metazoa</taxon>
        <taxon>Ecdysozoa</taxon>
        <taxon>Arthropoda</taxon>
        <taxon>Crustacea</taxon>
        <taxon>Multicrustacea</taxon>
        <taxon>Malacostraca</taxon>
        <taxon>Eumalacostraca</taxon>
        <taxon>Eucarida</taxon>
        <taxon>Decapoda</taxon>
        <taxon>Pleocyemata</taxon>
        <taxon>Caridea</taxon>
        <taxon>Palaemonoidea</taxon>
        <taxon>Palaemonidae</taxon>
        <taxon>Palaemon</taxon>
    </lineage>
</organism>